<dbReference type="InterPro" id="IPR012724">
    <property type="entry name" value="DnaJ"/>
</dbReference>
<dbReference type="GO" id="GO:0042026">
    <property type="term" value="P:protein refolding"/>
    <property type="evidence" value="ECO:0007669"/>
    <property type="project" value="TreeGrafter"/>
</dbReference>
<comment type="subcellular location">
    <subcellularLocation>
        <location evidence="11">Cytoplasm</location>
    </subcellularLocation>
</comment>
<dbReference type="InterPro" id="IPR036410">
    <property type="entry name" value="HSP_DnaJ_Cys-rich_dom_sf"/>
</dbReference>
<evidence type="ECO:0000256" key="12">
    <source>
        <dbReference type="PROSITE-ProRule" id="PRU00546"/>
    </source>
</evidence>
<feature type="binding site" evidence="11">
    <location>
        <position position="144"/>
    </location>
    <ligand>
        <name>Zn(2+)</name>
        <dbReference type="ChEBI" id="CHEBI:29105"/>
        <label>1</label>
    </ligand>
</feature>
<feature type="repeat" description="CXXCXGXG motif" evidence="11">
    <location>
        <begin position="201"/>
        <end position="208"/>
    </location>
</feature>
<keyword evidence="1 11" id="KW-0963">Cytoplasm</keyword>
<dbReference type="SUPFAM" id="SSF49493">
    <property type="entry name" value="HSP40/DnaJ peptide-binding domain"/>
    <property type="match status" value="2"/>
</dbReference>
<evidence type="ECO:0000256" key="8">
    <source>
        <dbReference type="ARBA" id="ARBA00023186"/>
    </source>
</evidence>
<dbReference type="PROSITE" id="PS50076">
    <property type="entry name" value="DNAJ_2"/>
    <property type="match status" value="1"/>
</dbReference>
<dbReference type="InterPro" id="IPR001623">
    <property type="entry name" value="DnaJ_domain"/>
</dbReference>
<dbReference type="GO" id="GO:0005737">
    <property type="term" value="C:cytoplasm"/>
    <property type="evidence" value="ECO:0007669"/>
    <property type="project" value="UniProtKB-SubCell"/>
</dbReference>
<dbReference type="SUPFAM" id="SSF57938">
    <property type="entry name" value="DnaJ/Hsp40 cysteine-rich domain"/>
    <property type="match status" value="1"/>
</dbReference>
<gene>
    <name evidence="11" type="primary">dnaJ</name>
    <name evidence="15" type="ORF">BDZ31_003567</name>
</gene>
<sequence length="374" mass="39435">MPTASDYYERLGVARDADANEIKKAFRRLARELHPDVNSHDPEAEEKFKAAAEAYEVLSDPERRATYDRYGADGLRNGGFQPSGFGSFSDIFDAFFGGDVFGGGGAGRGGPVQGGDVAVTATIDLAEAATGTSAEVSYDAVVRCETCHGNGAEPGTPIEACERCGGTGQLRAVTRTPFGQVVRATVCDTCGGDGRVPTSPCKTCGGRGRRVERVTVSVDVPAGIADGQRIRLSGRGHAGEHGGPPGDLYVLVRVRADERFVRDGDDLVTVVDVSAPLAALGTAIEVPTLEGPQTLEVPAGIQPNETLTLRGRGMPALRRGRRGDLRVVVNVVIPRRLSGEQRELLERLAATLGDDNLGSEEEGVFSKLKRAFGG</sequence>
<feature type="binding site" evidence="11">
    <location>
        <position position="190"/>
    </location>
    <ligand>
        <name>Zn(2+)</name>
        <dbReference type="ChEBI" id="CHEBI:29105"/>
        <label>2</label>
    </ligand>
</feature>
<dbReference type="GO" id="GO:0008270">
    <property type="term" value="F:zinc ion binding"/>
    <property type="evidence" value="ECO:0007669"/>
    <property type="project" value="UniProtKB-UniRule"/>
</dbReference>
<feature type="binding site" evidence="11">
    <location>
        <position position="164"/>
    </location>
    <ligand>
        <name>Zn(2+)</name>
        <dbReference type="ChEBI" id="CHEBI:29105"/>
        <label>2</label>
    </ligand>
</feature>
<dbReference type="Gene3D" id="2.10.230.10">
    <property type="entry name" value="Heat shock protein DnaJ, cysteine-rich domain"/>
    <property type="match status" value="1"/>
</dbReference>
<feature type="binding site" evidence="11">
    <location>
        <position position="204"/>
    </location>
    <ligand>
        <name>Zn(2+)</name>
        <dbReference type="ChEBI" id="CHEBI:29105"/>
        <label>1</label>
    </ligand>
</feature>
<feature type="domain" description="J" evidence="13">
    <location>
        <begin position="6"/>
        <end position="71"/>
    </location>
</feature>
<evidence type="ECO:0000256" key="1">
    <source>
        <dbReference type="ARBA" id="ARBA00022490"/>
    </source>
</evidence>
<dbReference type="EMBL" id="JACHNU010000005">
    <property type="protein sequence ID" value="MBB4663966.1"/>
    <property type="molecule type" value="Genomic_DNA"/>
</dbReference>
<dbReference type="PROSITE" id="PS00636">
    <property type="entry name" value="DNAJ_1"/>
    <property type="match status" value="1"/>
</dbReference>
<dbReference type="InterPro" id="IPR036869">
    <property type="entry name" value="J_dom_sf"/>
</dbReference>
<keyword evidence="2 11" id="KW-0235">DNA replication</keyword>
<evidence type="ECO:0000256" key="7">
    <source>
        <dbReference type="ARBA" id="ARBA00023016"/>
    </source>
</evidence>
<accession>A0A840IGR1</accession>
<evidence type="ECO:0000259" key="14">
    <source>
        <dbReference type="PROSITE" id="PS51188"/>
    </source>
</evidence>
<feature type="repeat" description="CXXCXGXG motif" evidence="11">
    <location>
        <begin position="187"/>
        <end position="194"/>
    </location>
</feature>
<feature type="zinc finger region" description="CR-type" evidence="12">
    <location>
        <begin position="131"/>
        <end position="213"/>
    </location>
</feature>
<dbReference type="PROSITE" id="PS51188">
    <property type="entry name" value="ZF_CR"/>
    <property type="match status" value="1"/>
</dbReference>
<dbReference type="GO" id="GO:0009408">
    <property type="term" value="P:response to heat"/>
    <property type="evidence" value="ECO:0007669"/>
    <property type="project" value="InterPro"/>
</dbReference>
<dbReference type="InterPro" id="IPR002939">
    <property type="entry name" value="DnaJ_C"/>
</dbReference>
<evidence type="ECO:0000256" key="10">
    <source>
        <dbReference type="ARBA" id="ARBA00067609"/>
    </source>
</evidence>
<dbReference type="CDD" id="cd10747">
    <property type="entry name" value="DnaJ_C"/>
    <property type="match status" value="1"/>
</dbReference>
<feature type="binding site" evidence="11">
    <location>
        <position position="147"/>
    </location>
    <ligand>
        <name>Zn(2+)</name>
        <dbReference type="ChEBI" id="CHEBI:29105"/>
        <label>1</label>
    </ligand>
</feature>
<comment type="function">
    <text evidence="11">Participates actively in the response to hyperosmotic and heat shock by preventing the aggregation of stress-denatured proteins and by disaggregating proteins, also in an autonomous, DnaK-independent fashion. Unfolded proteins bind initially to DnaJ; upon interaction with the DnaJ-bound protein, DnaK hydrolyzes its bound ATP, resulting in the formation of a stable complex. GrpE releases ADP from DnaK; ATP binding to DnaK triggers the release of the substrate protein, thus completing the reaction cycle. Several rounds of ATP-dependent interactions between DnaJ, DnaK and GrpE are required for fully efficient folding. Also involved, together with DnaK and GrpE, in the DNA replication of plasmids through activation of initiation proteins.</text>
</comment>
<dbReference type="HAMAP" id="MF_01152">
    <property type="entry name" value="DnaJ"/>
    <property type="match status" value="1"/>
</dbReference>
<dbReference type="Gene3D" id="1.10.287.110">
    <property type="entry name" value="DnaJ domain"/>
    <property type="match status" value="1"/>
</dbReference>
<comment type="subunit">
    <text evidence="11">Homodimer.</text>
</comment>
<keyword evidence="6 11" id="KW-0862">Zinc</keyword>
<dbReference type="InterPro" id="IPR018253">
    <property type="entry name" value="DnaJ_domain_CS"/>
</dbReference>
<feature type="binding site" evidence="11">
    <location>
        <position position="161"/>
    </location>
    <ligand>
        <name>Zn(2+)</name>
        <dbReference type="ChEBI" id="CHEBI:29105"/>
        <label>2</label>
    </ligand>
</feature>
<evidence type="ECO:0000259" key="13">
    <source>
        <dbReference type="PROSITE" id="PS50076"/>
    </source>
</evidence>
<dbReference type="AlphaFoldDB" id="A0A840IGR1"/>
<dbReference type="RefSeq" id="WP_183343684.1">
    <property type="nucleotide sequence ID" value="NZ_JACHNU010000005.1"/>
</dbReference>
<evidence type="ECO:0000256" key="6">
    <source>
        <dbReference type="ARBA" id="ARBA00022833"/>
    </source>
</evidence>
<comment type="similarity">
    <text evidence="9 11">Belongs to the DnaJ family.</text>
</comment>
<comment type="cofactor">
    <cofactor evidence="11">
        <name>Zn(2+)</name>
        <dbReference type="ChEBI" id="CHEBI:29105"/>
    </cofactor>
    <text evidence="11">Binds 2 Zn(2+) ions per monomer.</text>
</comment>
<reference evidence="15 16" key="1">
    <citation type="submission" date="2020-08" db="EMBL/GenBank/DDBJ databases">
        <title>Genomic Encyclopedia of Archaeal and Bacterial Type Strains, Phase II (KMG-II): from individual species to whole genera.</title>
        <authorList>
            <person name="Goeker M."/>
        </authorList>
    </citation>
    <scope>NUCLEOTIDE SEQUENCE [LARGE SCALE GENOMIC DNA]</scope>
    <source>
        <strain evidence="15 16">DSM 23288</strain>
    </source>
</reference>
<dbReference type="PRINTS" id="PR00625">
    <property type="entry name" value="JDOMAIN"/>
</dbReference>
<dbReference type="SMART" id="SM00271">
    <property type="entry name" value="DnaJ"/>
    <property type="match status" value="1"/>
</dbReference>
<dbReference type="InterPro" id="IPR001305">
    <property type="entry name" value="HSP_DnaJ_Cys-rich_dom"/>
</dbReference>
<dbReference type="FunFam" id="2.10.230.10:FF:000002">
    <property type="entry name" value="Molecular chaperone DnaJ"/>
    <property type="match status" value="1"/>
</dbReference>
<name>A0A840IGR1_9ACTN</name>
<dbReference type="CDD" id="cd06257">
    <property type="entry name" value="DnaJ"/>
    <property type="match status" value="1"/>
</dbReference>
<dbReference type="GO" id="GO:0051082">
    <property type="term" value="F:unfolded protein binding"/>
    <property type="evidence" value="ECO:0007669"/>
    <property type="project" value="UniProtKB-UniRule"/>
</dbReference>
<keyword evidence="8 11" id="KW-0143">Chaperone</keyword>
<comment type="domain">
    <text evidence="11">The J domain is necessary and sufficient to stimulate DnaK ATPase activity. Zinc center 1 plays an important role in the autonomous, DnaK-independent chaperone activity of DnaJ. Zinc center 2 is essential for interaction with DnaK and for DnaJ activity.</text>
</comment>
<keyword evidence="5 11" id="KW-0863">Zinc-finger</keyword>
<dbReference type="Gene3D" id="2.60.260.20">
    <property type="entry name" value="Urease metallochaperone UreE, N-terminal domain"/>
    <property type="match status" value="2"/>
</dbReference>
<evidence type="ECO:0000256" key="11">
    <source>
        <dbReference type="HAMAP-Rule" id="MF_01152"/>
    </source>
</evidence>
<keyword evidence="7 11" id="KW-0346">Stress response</keyword>
<organism evidence="15 16">
    <name type="scientific">Conexibacter arvalis</name>
    <dbReference type="NCBI Taxonomy" id="912552"/>
    <lineage>
        <taxon>Bacteria</taxon>
        <taxon>Bacillati</taxon>
        <taxon>Actinomycetota</taxon>
        <taxon>Thermoleophilia</taxon>
        <taxon>Solirubrobacterales</taxon>
        <taxon>Conexibacteraceae</taxon>
        <taxon>Conexibacter</taxon>
    </lineage>
</organism>
<dbReference type="GO" id="GO:0005524">
    <property type="term" value="F:ATP binding"/>
    <property type="evidence" value="ECO:0007669"/>
    <property type="project" value="InterPro"/>
</dbReference>
<evidence type="ECO:0000313" key="16">
    <source>
        <dbReference type="Proteomes" id="UP000585272"/>
    </source>
</evidence>
<comment type="caution">
    <text evidence="15">The sequence shown here is derived from an EMBL/GenBank/DDBJ whole genome shotgun (WGS) entry which is preliminary data.</text>
</comment>
<evidence type="ECO:0000256" key="4">
    <source>
        <dbReference type="ARBA" id="ARBA00022737"/>
    </source>
</evidence>
<dbReference type="PANTHER" id="PTHR43096:SF48">
    <property type="entry name" value="CHAPERONE PROTEIN DNAJ"/>
    <property type="match status" value="1"/>
</dbReference>
<evidence type="ECO:0000256" key="2">
    <source>
        <dbReference type="ARBA" id="ARBA00022705"/>
    </source>
</evidence>
<feature type="domain" description="CR-type" evidence="14">
    <location>
        <begin position="131"/>
        <end position="213"/>
    </location>
</feature>
<dbReference type="SUPFAM" id="SSF46565">
    <property type="entry name" value="Chaperone J-domain"/>
    <property type="match status" value="1"/>
</dbReference>
<proteinExistence type="inferred from homology"/>
<keyword evidence="16" id="KW-1185">Reference proteome</keyword>
<evidence type="ECO:0000256" key="5">
    <source>
        <dbReference type="ARBA" id="ARBA00022771"/>
    </source>
</evidence>
<dbReference type="GO" id="GO:0006260">
    <property type="term" value="P:DNA replication"/>
    <property type="evidence" value="ECO:0007669"/>
    <property type="project" value="UniProtKB-KW"/>
</dbReference>
<dbReference type="Pfam" id="PF01556">
    <property type="entry name" value="DnaJ_C"/>
    <property type="match status" value="1"/>
</dbReference>
<feature type="repeat" description="CXXCXGXG motif" evidence="11">
    <location>
        <begin position="144"/>
        <end position="151"/>
    </location>
</feature>
<keyword evidence="3 11" id="KW-0479">Metal-binding</keyword>
<evidence type="ECO:0000313" key="15">
    <source>
        <dbReference type="EMBL" id="MBB4663966.1"/>
    </source>
</evidence>
<protein>
    <recommendedName>
        <fullName evidence="10 11">Chaperone protein DnaJ</fullName>
    </recommendedName>
</protein>
<evidence type="ECO:0000256" key="9">
    <source>
        <dbReference type="ARBA" id="ARBA00061004"/>
    </source>
</evidence>
<dbReference type="Proteomes" id="UP000585272">
    <property type="component" value="Unassembled WGS sequence"/>
</dbReference>
<dbReference type="InterPro" id="IPR008971">
    <property type="entry name" value="HSP40/DnaJ_pept-bd"/>
</dbReference>
<dbReference type="NCBIfam" id="TIGR02349">
    <property type="entry name" value="DnaJ_bact"/>
    <property type="match status" value="1"/>
</dbReference>
<dbReference type="PANTHER" id="PTHR43096">
    <property type="entry name" value="DNAJ HOMOLOG 1, MITOCHONDRIAL-RELATED"/>
    <property type="match status" value="1"/>
</dbReference>
<keyword evidence="4 11" id="KW-0677">Repeat</keyword>
<feature type="repeat" description="CXXCXGXG motif" evidence="11">
    <location>
        <begin position="161"/>
        <end position="168"/>
    </location>
</feature>
<dbReference type="CDD" id="cd10719">
    <property type="entry name" value="DnaJ_zf"/>
    <property type="match status" value="1"/>
</dbReference>
<dbReference type="NCBIfam" id="NF008035">
    <property type="entry name" value="PRK10767.1"/>
    <property type="match status" value="1"/>
</dbReference>
<feature type="binding site" evidence="11">
    <location>
        <position position="187"/>
    </location>
    <ligand>
        <name>Zn(2+)</name>
        <dbReference type="ChEBI" id="CHEBI:29105"/>
        <label>2</label>
    </ligand>
</feature>
<dbReference type="FunFam" id="2.60.260.20:FF:000005">
    <property type="entry name" value="Chaperone protein dnaJ 1, mitochondrial"/>
    <property type="match status" value="1"/>
</dbReference>
<feature type="binding site" evidence="11">
    <location>
        <position position="201"/>
    </location>
    <ligand>
        <name>Zn(2+)</name>
        <dbReference type="ChEBI" id="CHEBI:29105"/>
        <label>1</label>
    </ligand>
</feature>
<dbReference type="Pfam" id="PF00226">
    <property type="entry name" value="DnaJ"/>
    <property type="match status" value="1"/>
</dbReference>
<dbReference type="GO" id="GO:0031072">
    <property type="term" value="F:heat shock protein binding"/>
    <property type="evidence" value="ECO:0007669"/>
    <property type="project" value="InterPro"/>
</dbReference>
<dbReference type="Pfam" id="PF00684">
    <property type="entry name" value="DnaJ_CXXCXGXG"/>
    <property type="match status" value="1"/>
</dbReference>
<evidence type="ECO:0000256" key="3">
    <source>
        <dbReference type="ARBA" id="ARBA00022723"/>
    </source>
</evidence>